<evidence type="ECO:0000256" key="1">
    <source>
        <dbReference type="ARBA" id="ARBA00023002"/>
    </source>
</evidence>
<evidence type="ECO:0000313" key="2">
    <source>
        <dbReference type="EMBL" id="KYZ76095.1"/>
    </source>
</evidence>
<dbReference type="OrthoDB" id="573392at2"/>
<dbReference type="GO" id="GO:0051536">
    <property type="term" value="F:iron-sulfur cluster binding"/>
    <property type="evidence" value="ECO:0007669"/>
    <property type="project" value="InterPro"/>
</dbReference>
<proteinExistence type="predicted"/>
<dbReference type="EMBL" id="LSGP01000017">
    <property type="protein sequence ID" value="KYZ76095.1"/>
    <property type="molecule type" value="Genomic_DNA"/>
</dbReference>
<dbReference type="SUPFAM" id="SSF54292">
    <property type="entry name" value="2Fe-2S ferredoxin-like"/>
    <property type="match status" value="1"/>
</dbReference>
<sequence length="102" mass="11007">MRVKEHPILSSLDRIPVVEIIVDGIAVPAREGESIAAALMALGRLKLRHTHKTSSPRGVFCGIGRCTDCVMTVDGQTNVRTCVTPVRAGMIVETQNKPDKGE</sequence>
<gene>
    <name evidence="2" type="ORF">AXX12_06525</name>
</gene>
<accession>A0A154BQG2</accession>
<dbReference type="InterPro" id="IPR042204">
    <property type="entry name" value="2Fe-2S-bd_N"/>
</dbReference>
<dbReference type="Pfam" id="PF13510">
    <property type="entry name" value="Fer2_4"/>
    <property type="match status" value="1"/>
</dbReference>
<keyword evidence="1" id="KW-0560">Oxidoreductase</keyword>
<protein>
    <submittedName>
        <fullName evidence="2">Dehydrogenase</fullName>
    </submittedName>
</protein>
<dbReference type="Gene3D" id="3.10.20.440">
    <property type="entry name" value="2Fe-2S iron-sulphur cluster binding domain, sarcosine oxidase, alpha subunit, N-terminal domain"/>
    <property type="match status" value="1"/>
</dbReference>
<dbReference type="GO" id="GO:0016491">
    <property type="term" value="F:oxidoreductase activity"/>
    <property type="evidence" value="ECO:0007669"/>
    <property type="project" value="UniProtKB-KW"/>
</dbReference>
<reference evidence="2 3" key="1">
    <citation type="submission" date="2016-02" db="EMBL/GenBank/DDBJ databases">
        <title>Anaerosporomusa subterraneum gen. nov., sp. nov., a spore-forming obligate anaerobe isolated from saprolite.</title>
        <authorList>
            <person name="Choi J.K."/>
            <person name="Shah M."/>
            <person name="Yee N."/>
        </authorList>
    </citation>
    <scope>NUCLEOTIDE SEQUENCE [LARGE SCALE GENOMIC DNA]</scope>
    <source>
        <strain evidence="2 3">RU4</strain>
    </source>
</reference>
<comment type="caution">
    <text evidence="2">The sequence shown here is derived from an EMBL/GenBank/DDBJ whole genome shotgun (WGS) entry which is preliminary data.</text>
</comment>
<dbReference type="Proteomes" id="UP000076268">
    <property type="component" value="Unassembled WGS sequence"/>
</dbReference>
<organism evidence="2 3">
    <name type="scientific">Anaerosporomusa subterranea</name>
    <dbReference type="NCBI Taxonomy" id="1794912"/>
    <lineage>
        <taxon>Bacteria</taxon>
        <taxon>Bacillati</taxon>
        <taxon>Bacillota</taxon>
        <taxon>Negativicutes</taxon>
        <taxon>Acetonemataceae</taxon>
        <taxon>Anaerosporomusa</taxon>
    </lineage>
</organism>
<dbReference type="AlphaFoldDB" id="A0A154BQG2"/>
<dbReference type="InterPro" id="IPR036010">
    <property type="entry name" value="2Fe-2S_ferredoxin-like_sf"/>
</dbReference>
<evidence type="ECO:0000313" key="3">
    <source>
        <dbReference type="Proteomes" id="UP000076268"/>
    </source>
</evidence>
<name>A0A154BQG2_ANASB</name>
<dbReference type="STRING" id="1794912.AXX12_06525"/>
<keyword evidence="3" id="KW-1185">Reference proteome</keyword>
<dbReference type="RefSeq" id="WP_066240929.1">
    <property type="nucleotide sequence ID" value="NZ_LSGP01000017.1"/>
</dbReference>